<dbReference type="Proteomes" id="UP000183900">
    <property type="component" value="Unassembled WGS sequence"/>
</dbReference>
<sequence>MSWMDRLNERAELMGRMMSAIGAVKKPNTGFSGANDLRVAATRCLSCGHTKECREWLDAHPEGAAHAPAICPNANLFKEWARYG</sequence>
<evidence type="ECO:0000259" key="1">
    <source>
        <dbReference type="Pfam" id="PF20056"/>
    </source>
</evidence>
<dbReference type="AlphaFoldDB" id="A0A0K6I9E6"/>
<dbReference type="InterPro" id="IPR045601">
    <property type="entry name" value="DUF6455"/>
</dbReference>
<dbReference type="EMBL" id="CYHE01000014">
    <property type="protein sequence ID" value="CUA99739.1"/>
    <property type="molecule type" value="Genomic_DNA"/>
</dbReference>
<feature type="domain" description="DUF6455" evidence="1">
    <location>
        <begin position="1"/>
        <end position="81"/>
    </location>
</feature>
<proteinExistence type="predicted"/>
<organism evidence="2 3">
    <name type="scientific">Pannonibacter indicus</name>
    <dbReference type="NCBI Taxonomy" id="466044"/>
    <lineage>
        <taxon>Bacteria</taxon>
        <taxon>Pseudomonadati</taxon>
        <taxon>Pseudomonadota</taxon>
        <taxon>Alphaproteobacteria</taxon>
        <taxon>Hyphomicrobiales</taxon>
        <taxon>Stappiaceae</taxon>
        <taxon>Pannonibacter</taxon>
    </lineage>
</organism>
<reference evidence="3" key="1">
    <citation type="submission" date="2015-08" db="EMBL/GenBank/DDBJ databases">
        <authorList>
            <person name="Varghese N."/>
        </authorList>
    </citation>
    <scope>NUCLEOTIDE SEQUENCE [LARGE SCALE GENOMIC DNA]</scope>
    <source>
        <strain evidence="3">DSM 23407</strain>
    </source>
</reference>
<protein>
    <recommendedName>
        <fullName evidence="1">DUF6455 domain-containing protein</fullName>
    </recommendedName>
</protein>
<dbReference type="RefSeq" id="WP_208975778.1">
    <property type="nucleotide sequence ID" value="NZ_CYHE01000014.1"/>
</dbReference>
<accession>A0A0K6I9E6</accession>
<dbReference type="Pfam" id="PF20056">
    <property type="entry name" value="DUF6455"/>
    <property type="match status" value="1"/>
</dbReference>
<evidence type="ECO:0000313" key="3">
    <source>
        <dbReference type="Proteomes" id="UP000183900"/>
    </source>
</evidence>
<gene>
    <name evidence="2" type="ORF">Ga0061067_11474</name>
</gene>
<name>A0A0K6I9E6_9HYPH</name>
<keyword evidence="3" id="KW-1185">Reference proteome</keyword>
<evidence type="ECO:0000313" key="2">
    <source>
        <dbReference type="EMBL" id="CUA99739.1"/>
    </source>
</evidence>